<accession>A0A2T5J805</accession>
<dbReference type="Pfam" id="PF18939">
    <property type="entry name" value="DUF5686"/>
    <property type="match status" value="1"/>
</dbReference>
<keyword evidence="3" id="KW-1185">Reference proteome</keyword>
<proteinExistence type="predicted"/>
<dbReference type="InterPro" id="IPR043741">
    <property type="entry name" value="DUF5686"/>
</dbReference>
<name>A0A2T5J805_9SPHI</name>
<keyword evidence="1" id="KW-0472">Membrane</keyword>
<keyword evidence="1" id="KW-1133">Transmembrane helix</keyword>
<dbReference type="Proteomes" id="UP000244168">
    <property type="component" value="Unassembled WGS sequence"/>
</dbReference>
<gene>
    <name evidence="2" type="ORF">C8P68_10596</name>
</gene>
<sequence>MRVRACHSVNRLGILFPIWCVICVCVMTVSSAAQSVKNISGKITDSETGEPLPYVTVFVKVPGHSHKAASTDFSGIYHLAAPAAAGDSIFATYVGYKTTQKLLPKANPATVDFQLASDNKMLAQVNITPKSYVNPAWEIMANVVKHKAENDPDKLKSYQYESYSRLELSVTNISDKMKKRKLMRQILPLMDSLQKIAGEDGTPVLPVFMSETVSDYYHQTNPDQKAEVVKRTKMSGVGIEDETLISQIVGSSLQQYNFYRNYIRLANKDFMSPITDSWKMLYNYDLAERDVKIDGKDYYRLEFKPKRSHDLSFVGTMWISHDNYALYRMDVSVTPDANLDFLNKIRIQEQMTQPEGTSSWLPEKTRITVHVSNINPKWSGFLGKFYISNKNIVVNKIYPPEVFKEPLTMANDVTNKDESYWTTNRPEPLTDVDKKVYKMIDTVKNLPIVRTYADIAAMLINGYYRPGNSKFSFGPYLYTYSYNDVQGSVLRLGGISNRYFSENLILGGYVAYGFRDRKWNFNGSVDYIFSRKPWTEAGISFTRDLGQTGYQFENFSKSNNIFKASIRNGNLLRRGPFQQNELRAYVQTDVAPNLTAKLTTDRRTFDPLYNFDYISPIDGLHYRNYQVAEAITELQWQPGRRLLQSAQVNKRIALGGGTDNPVITIRYTHGFKGVTGGDFDYDKIAANITQKIHMGIFGKGEYSLTGGYIPSSLPSPMLENHRYNFNTMRFLEYVSDRYVALNYTQHMEGLITNSIPLLRSLNVRTVADLNVLDGSLSDANGGRPSNRRPTRNLEGTPYVELGYGLENIFKFLRVDFLHRVTHRDHVDEAGVPPSNFATRVTLQFRL</sequence>
<dbReference type="AlphaFoldDB" id="A0A2T5J805"/>
<dbReference type="Gene3D" id="2.60.40.1120">
    <property type="entry name" value="Carboxypeptidase-like, regulatory domain"/>
    <property type="match status" value="1"/>
</dbReference>
<dbReference type="SUPFAM" id="SSF49464">
    <property type="entry name" value="Carboxypeptidase regulatory domain-like"/>
    <property type="match status" value="1"/>
</dbReference>
<comment type="caution">
    <text evidence="2">The sequence shown here is derived from an EMBL/GenBank/DDBJ whole genome shotgun (WGS) entry which is preliminary data.</text>
</comment>
<dbReference type="Pfam" id="PF13715">
    <property type="entry name" value="CarbopepD_reg_2"/>
    <property type="match status" value="1"/>
</dbReference>
<dbReference type="GO" id="GO:0004180">
    <property type="term" value="F:carboxypeptidase activity"/>
    <property type="evidence" value="ECO:0007669"/>
    <property type="project" value="UniProtKB-KW"/>
</dbReference>
<evidence type="ECO:0000256" key="1">
    <source>
        <dbReference type="SAM" id="Phobius"/>
    </source>
</evidence>
<keyword evidence="2" id="KW-0378">Hydrolase</keyword>
<evidence type="ECO:0000313" key="3">
    <source>
        <dbReference type="Proteomes" id="UP000244168"/>
    </source>
</evidence>
<organism evidence="2 3">
    <name type="scientific">Mucilaginibacter yixingensis</name>
    <dbReference type="NCBI Taxonomy" id="1295612"/>
    <lineage>
        <taxon>Bacteria</taxon>
        <taxon>Pseudomonadati</taxon>
        <taxon>Bacteroidota</taxon>
        <taxon>Sphingobacteriia</taxon>
        <taxon>Sphingobacteriales</taxon>
        <taxon>Sphingobacteriaceae</taxon>
        <taxon>Mucilaginibacter</taxon>
    </lineage>
</organism>
<keyword evidence="2" id="KW-0645">Protease</keyword>
<feature type="transmembrane region" description="Helical" evidence="1">
    <location>
        <begin position="12"/>
        <end position="33"/>
    </location>
</feature>
<keyword evidence="2" id="KW-0121">Carboxypeptidase</keyword>
<keyword evidence="1" id="KW-0812">Transmembrane</keyword>
<protein>
    <submittedName>
        <fullName evidence="2">Carboxypeptidase-like protein</fullName>
    </submittedName>
</protein>
<dbReference type="InterPro" id="IPR008969">
    <property type="entry name" value="CarboxyPept-like_regulatory"/>
</dbReference>
<reference evidence="2 3" key="1">
    <citation type="submission" date="2018-04" db="EMBL/GenBank/DDBJ databases">
        <title>Genomic Encyclopedia of Archaeal and Bacterial Type Strains, Phase II (KMG-II): from individual species to whole genera.</title>
        <authorList>
            <person name="Goeker M."/>
        </authorList>
    </citation>
    <scope>NUCLEOTIDE SEQUENCE [LARGE SCALE GENOMIC DNA]</scope>
    <source>
        <strain evidence="2 3">DSM 26809</strain>
    </source>
</reference>
<dbReference type="EMBL" id="QAOQ01000005">
    <property type="protein sequence ID" value="PTQ95591.1"/>
    <property type="molecule type" value="Genomic_DNA"/>
</dbReference>
<evidence type="ECO:0000313" key="2">
    <source>
        <dbReference type="EMBL" id="PTQ95591.1"/>
    </source>
</evidence>